<dbReference type="RefSeq" id="WP_075628258.1">
    <property type="nucleotide sequence ID" value="NZ_FOAM01000010.1"/>
</dbReference>
<dbReference type="PANTHER" id="PTHR43818">
    <property type="entry name" value="BCDNA.GH03377"/>
    <property type="match status" value="1"/>
</dbReference>
<dbReference type="InterPro" id="IPR000683">
    <property type="entry name" value="Gfo/Idh/MocA-like_OxRdtase_N"/>
</dbReference>
<evidence type="ECO:0000259" key="2">
    <source>
        <dbReference type="Pfam" id="PF01408"/>
    </source>
</evidence>
<dbReference type="OrthoDB" id="9776544at2"/>
<dbReference type="Proteomes" id="UP000186364">
    <property type="component" value="Unassembled WGS sequence"/>
</dbReference>
<dbReference type="PANTHER" id="PTHR43818:SF11">
    <property type="entry name" value="BCDNA.GH03377"/>
    <property type="match status" value="1"/>
</dbReference>
<sequence>MTRPSTTGIAFVGCGFVADYYGLTLANHPSLRLVGVHDILPERSAAFCQAWKTRAYDSLEALLADPEVEIVVNLTPPHVHAEINLRALSAGKHVYCEKPLAMAIEDAEAVVRLAEEKGLVIAGAPANALSSARAHCARLLGSGVIGKPRLAYAEMEDGPVFRGNWRSWKSAQSGAPWPGVHEFTIGCTLEHSGYAASWLVSLFGAVDHVTAFASLAFPDKGPGTEGLSLGHDFSVGCLAFRSGVSARLTSGLGAPRDRSLTIVGDAGIIVVRDLWDEFSAVHVEPFGAKRPFWPRLVDRLEHEIGRKLGFRLTAGRSEAYPKGKRVLPPYPSRIDFARGVAVQAEAIRTGTAPYFSGRTALHLTDIALALHAGLNQHRPLPPAASAMDGDRTQSLS</sequence>
<dbReference type="InterPro" id="IPR050463">
    <property type="entry name" value="Gfo/Idh/MocA_oxidrdct_glycsds"/>
</dbReference>
<dbReference type="SUPFAM" id="SSF51735">
    <property type="entry name" value="NAD(P)-binding Rossmann-fold domains"/>
    <property type="match status" value="1"/>
</dbReference>
<dbReference type="AlphaFoldDB" id="A0A1Q9AVD7"/>
<evidence type="ECO:0000256" key="1">
    <source>
        <dbReference type="ARBA" id="ARBA00023002"/>
    </source>
</evidence>
<dbReference type="EMBL" id="MKIP01000052">
    <property type="protein sequence ID" value="OLP59426.1"/>
    <property type="molecule type" value="Genomic_DNA"/>
</dbReference>
<evidence type="ECO:0000313" key="3">
    <source>
        <dbReference type="EMBL" id="OLP59426.1"/>
    </source>
</evidence>
<proteinExistence type="predicted"/>
<comment type="caution">
    <text evidence="3">The sequence shown here is derived from an EMBL/GenBank/DDBJ whole genome shotgun (WGS) entry which is preliminary data.</text>
</comment>
<dbReference type="Gene3D" id="3.40.50.720">
    <property type="entry name" value="NAD(P)-binding Rossmann-like Domain"/>
    <property type="match status" value="1"/>
</dbReference>
<dbReference type="GO" id="GO:0000166">
    <property type="term" value="F:nucleotide binding"/>
    <property type="evidence" value="ECO:0007669"/>
    <property type="project" value="InterPro"/>
</dbReference>
<keyword evidence="1" id="KW-0560">Oxidoreductase</keyword>
<name>A0A1Q9AVD7_9HYPH</name>
<keyword evidence="4" id="KW-1185">Reference proteome</keyword>
<feature type="domain" description="Gfo/Idh/MocA-like oxidoreductase N-terminal" evidence="2">
    <location>
        <begin position="9"/>
        <end position="121"/>
    </location>
</feature>
<dbReference type="InterPro" id="IPR036291">
    <property type="entry name" value="NAD(P)-bd_dom_sf"/>
</dbReference>
<dbReference type="GO" id="GO:0016491">
    <property type="term" value="F:oxidoreductase activity"/>
    <property type="evidence" value="ECO:0007669"/>
    <property type="project" value="UniProtKB-KW"/>
</dbReference>
<reference evidence="3 4" key="1">
    <citation type="submission" date="2016-09" db="EMBL/GenBank/DDBJ databases">
        <title>Rhizobium sp. nov., a novel species isolated from the rice rhizosphere.</title>
        <authorList>
            <person name="Zhao J."/>
            <person name="Zhang X."/>
        </authorList>
    </citation>
    <scope>NUCLEOTIDE SEQUENCE [LARGE SCALE GENOMIC DNA]</scope>
    <source>
        <strain evidence="3 4">1.7048</strain>
    </source>
</reference>
<dbReference type="Pfam" id="PF01408">
    <property type="entry name" value="GFO_IDH_MocA"/>
    <property type="match status" value="1"/>
</dbReference>
<dbReference type="SUPFAM" id="SSF55347">
    <property type="entry name" value="Glyceraldehyde-3-phosphate dehydrogenase-like, C-terminal domain"/>
    <property type="match status" value="1"/>
</dbReference>
<dbReference type="Gene3D" id="3.30.360.10">
    <property type="entry name" value="Dihydrodipicolinate Reductase, domain 2"/>
    <property type="match status" value="1"/>
</dbReference>
<gene>
    <name evidence="3" type="ORF">BJF93_11960</name>
</gene>
<accession>A0A1Q9AVD7</accession>
<organism evidence="3 4">
    <name type="scientific">Xaviernesmea oryzae</name>
    <dbReference type="NCBI Taxonomy" id="464029"/>
    <lineage>
        <taxon>Bacteria</taxon>
        <taxon>Pseudomonadati</taxon>
        <taxon>Pseudomonadota</taxon>
        <taxon>Alphaproteobacteria</taxon>
        <taxon>Hyphomicrobiales</taxon>
        <taxon>Rhizobiaceae</taxon>
        <taxon>Rhizobium/Agrobacterium group</taxon>
        <taxon>Xaviernesmea</taxon>
    </lineage>
</organism>
<evidence type="ECO:0000313" key="4">
    <source>
        <dbReference type="Proteomes" id="UP000186364"/>
    </source>
</evidence>
<protein>
    <submittedName>
        <fullName evidence="3">Oxidoreductase</fullName>
    </submittedName>
</protein>